<accession>A0A6A6XIU5</accession>
<dbReference type="AlphaFoldDB" id="A0A6A6XIU5"/>
<dbReference type="EMBL" id="MU001831">
    <property type="protein sequence ID" value="KAF2796416.1"/>
    <property type="molecule type" value="Genomic_DNA"/>
</dbReference>
<reference evidence="1" key="1">
    <citation type="journal article" date="2020" name="Stud. Mycol.">
        <title>101 Dothideomycetes genomes: a test case for predicting lifestyles and emergence of pathogens.</title>
        <authorList>
            <person name="Haridas S."/>
            <person name="Albert R."/>
            <person name="Binder M."/>
            <person name="Bloem J."/>
            <person name="Labutti K."/>
            <person name="Salamov A."/>
            <person name="Andreopoulos B."/>
            <person name="Baker S."/>
            <person name="Barry K."/>
            <person name="Bills G."/>
            <person name="Bluhm B."/>
            <person name="Cannon C."/>
            <person name="Castanera R."/>
            <person name="Culley D."/>
            <person name="Daum C."/>
            <person name="Ezra D."/>
            <person name="Gonzalez J."/>
            <person name="Henrissat B."/>
            <person name="Kuo A."/>
            <person name="Liang C."/>
            <person name="Lipzen A."/>
            <person name="Lutzoni F."/>
            <person name="Magnuson J."/>
            <person name="Mondo S."/>
            <person name="Nolan M."/>
            <person name="Ohm R."/>
            <person name="Pangilinan J."/>
            <person name="Park H.-J."/>
            <person name="Ramirez L."/>
            <person name="Alfaro M."/>
            <person name="Sun H."/>
            <person name="Tritt A."/>
            <person name="Yoshinaga Y."/>
            <person name="Zwiers L.-H."/>
            <person name="Turgeon B."/>
            <person name="Goodwin S."/>
            <person name="Spatafora J."/>
            <person name="Crous P."/>
            <person name="Grigoriev I."/>
        </authorList>
    </citation>
    <scope>NUCLEOTIDE SEQUENCE</scope>
    <source>
        <strain evidence="1">CBS 109.77</strain>
    </source>
</reference>
<organism evidence="1 2">
    <name type="scientific">Melanomma pulvis-pyrius CBS 109.77</name>
    <dbReference type="NCBI Taxonomy" id="1314802"/>
    <lineage>
        <taxon>Eukaryota</taxon>
        <taxon>Fungi</taxon>
        <taxon>Dikarya</taxon>
        <taxon>Ascomycota</taxon>
        <taxon>Pezizomycotina</taxon>
        <taxon>Dothideomycetes</taxon>
        <taxon>Pleosporomycetidae</taxon>
        <taxon>Pleosporales</taxon>
        <taxon>Melanommataceae</taxon>
        <taxon>Melanomma</taxon>
    </lineage>
</organism>
<dbReference type="Proteomes" id="UP000799757">
    <property type="component" value="Unassembled WGS sequence"/>
</dbReference>
<sequence>QYLTLEEEKAIDIFLLLMSKCRKPVRIKFMPSLAFSIARQGSTNILVKPPIKNWPRAFEKRHPELKARRVKTIDWKRHGNNIHDKV</sequence>
<feature type="non-terminal residue" evidence="1">
    <location>
        <position position="1"/>
    </location>
</feature>
<feature type="non-terminal residue" evidence="1">
    <location>
        <position position="86"/>
    </location>
</feature>
<evidence type="ECO:0008006" key="3">
    <source>
        <dbReference type="Google" id="ProtNLM"/>
    </source>
</evidence>
<name>A0A6A6XIU5_9PLEO</name>
<evidence type="ECO:0000313" key="2">
    <source>
        <dbReference type="Proteomes" id="UP000799757"/>
    </source>
</evidence>
<evidence type="ECO:0000313" key="1">
    <source>
        <dbReference type="EMBL" id="KAF2796416.1"/>
    </source>
</evidence>
<protein>
    <recommendedName>
        <fullName evidence="3">HTH CENPB-type domain-containing protein</fullName>
    </recommendedName>
</protein>
<dbReference type="OrthoDB" id="3937230at2759"/>
<gene>
    <name evidence="1" type="ORF">K505DRAFT_202547</name>
</gene>
<keyword evidence="2" id="KW-1185">Reference proteome</keyword>
<proteinExistence type="predicted"/>